<evidence type="ECO:0000256" key="2">
    <source>
        <dbReference type="ARBA" id="ARBA00022741"/>
    </source>
</evidence>
<evidence type="ECO:0000256" key="3">
    <source>
        <dbReference type="ARBA" id="ARBA00022840"/>
    </source>
</evidence>
<comment type="caution">
    <text evidence="5">The sequence shown here is derived from an EMBL/GenBank/DDBJ whole genome shotgun (WGS) entry which is preliminary data.</text>
</comment>
<dbReference type="PANTHER" id="PTHR42939:SF3">
    <property type="entry name" value="ABC TRANSPORTER ATP-BINDING COMPONENT"/>
    <property type="match status" value="1"/>
</dbReference>
<evidence type="ECO:0000313" key="5">
    <source>
        <dbReference type="EMBL" id="MBC6678519.1"/>
    </source>
</evidence>
<organism evidence="5 6">
    <name type="scientific">Zhenpiania hominis</name>
    <dbReference type="NCBI Taxonomy" id="2763644"/>
    <lineage>
        <taxon>Bacteria</taxon>
        <taxon>Bacillati</taxon>
        <taxon>Bacillota</taxon>
        <taxon>Clostridia</taxon>
        <taxon>Peptostreptococcales</taxon>
        <taxon>Anaerovoracaceae</taxon>
        <taxon>Zhenpiania</taxon>
    </lineage>
</organism>
<dbReference type="GO" id="GO:0016887">
    <property type="term" value="F:ATP hydrolysis activity"/>
    <property type="evidence" value="ECO:0007669"/>
    <property type="project" value="InterPro"/>
</dbReference>
<dbReference type="AlphaFoldDB" id="A0A923NHH9"/>
<keyword evidence="2" id="KW-0547">Nucleotide-binding</keyword>
<dbReference type="InterPro" id="IPR003593">
    <property type="entry name" value="AAA+_ATPase"/>
</dbReference>
<dbReference type="InterPro" id="IPR003439">
    <property type="entry name" value="ABC_transporter-like_ATP-bd"/>
</dbReference>
<dbReference type="Gene3D" id="3.40.50.300">
    <property type="entry name" value="P-loop containing nucleotide triphosphate hydrolases"/>
    <property type="match status" value="1"/>
</dbReference>
<dbReference type="InterPro" id="IPR027417">
    <property type="entry name" value="P-loop_NTPase"/>
</dbReference>
<dbReference type="SMART" id="SM00382">
    <property type="entry name" value="AAA"/>
    <property type="match status" value="1"/>
</dbReference>
<dbReference type="Proteomes" id="UP000602647">
    <property type="component" value="Unassembled WGS sequence"/>
</dbReference>
<name>A0A923NHH9_9FIRM</name>
<reference evidence="5" key="1">
    <citation type="submission" date="2020-08" db="EMBL/GenBank/DDBJ databases">
        <title>Genome public.</title>
        <authorList>
            <person name="Liu C."/>
            <person name="Sun Q."/>
        </authorList>
    </citation>
    <scope>NUCLEOTIDE SEQUENCE</scope>
    <source>
        <strain evidence="5">BX12</strain>
    </source>
</reference>
<dbReference type="EMBL" id="JACRYT010000001">
    <property type="protein sequence ID" value="MBC6678519.1"/>
    <property type="molecule type" value="Genomic_DNA"/>
</dbReference>
<dbReference type="CDD" id="cd03230">
    <property type="entry name" value="ABC_DR_subfamily_A"/>
    <property type="match status" value="1"/>
</dbReference>
<evidence type="ECO:0000259" key="4">
    <source>
        <dbReference type="PROSITE" id="PS50893"/>
    </source>
</evidence>
<evidence type="ECO:0000256" key="1">
    <source>
        <dbReference type="ARBA" id="ARBA00022448"/>
    </source>
</evidence>
<dbReference type="GO" id="GO:0005524">
    <property type="term" value="F:ATP binding"/>
    <property type="evidence" value="ECO:0007669"/>
    <property type="project" value="UniProtKB-KW"/>
</dbReference>
<proteinExistence type="predicted"/>
<dbReference type="InterPro" id="IPR051782">
    <property type="entry name" value="ABC_Transporter_VariousFunc"/>
</dbReference>
<keyword evidence="3 5" id="KW-0067">ATP-binding</keyword>
<keyword evidence="6" id="KW-1185">Reference proteome</keyword>
<dbReference type="Pfam" id="PF00005">
    <property type="entry name" value="ABC_tran"/>
    <property type="match status" value="1"/>
</dbReference>
<evidence type="ECO:0000313" key="6">
    <source>
        <dbReference type="Proteomes" id="UP000602647"/>
    </source>
</evidence>
<accession>A0A923NHH9</accession>
<protein>
    <submittedName>
        <fullName evidence="5">ABC transporter ATP-binding protein</fullName>
    </submittedName>
</protein>
<feature type="domain" description="ABC transporter" evidence="4">
    <location>
        <begin position="2"/>
        <end position="226"/>
    </location>
</feature>
<gene>
    <name evidence="5" type="ORF">H9L42_01580</name>
</gene>
<dbReference type="PANTHER" id="PTHR42939">
    <property type="entry name" value="ABC TRANSPORTER ATP-BINDING PROTEIN ALBC-RELATED"/>
    <property type="match status" value="1"/>
</dbReference>
<keyword evidence="1" id="KW-0813">Transport</keyword>
<dbReference type="PROSITE" id="PS50893">
    <property type="entry name" value="ABC_TRANSPORTER_2"/>
    <property type="match status" value="1"/>
</dbReference>
<dbReference type="RefSeq" id="WP_187301915.1">
    <property type="nucleotide sequence ID" value="NZ_JACRYT010000001.1"/>
</dbReference>
<sequence length="286" mass="31881">MIELKNVIKRYGSFALSCSLRLEEGRVTGLIGQNGAGKTTTFKTILGLVNPDSGEIRVFGRSRSQSGAEEREHIGAVLSDSGFGGHLTVKQAASILKSAYKSFREEEFFKRCAEYGLPADKKIREFSTGMKAKLKVLSALSHDSRLLILDEPTAGLDVVARDEILDMLRTYMETEGRGILISSHISGDLENLCDDVYMIHKGKLIFHEDTDVILSEYGLLKMEESAYANLDKDYILCARKENYGYCCLTKERQYYQENYPSVVVERCGLDQVQIMLTGGMGNEGII</sequence>
<dbReference type="SUPFAM" id="SSF52540">
    <property type="entry name" value="P-loop containing nucleoside triphosphate hydrolases"/>
    <property type="match status" value="1"/>
</dbReference>